<evidence type="ECO:0000313" key="2">
    <source>
        <dbReference type="Proteomes" id="UP000178417"/>
    </source>
</evidence>
<dbReference type="Proteomes" id="UP000178417">
    <property type="component" value="Unassembled WGS sequence"/>
</dbReference>
<protein>
    <submittedName>
        <fullName evidence="1">Uncharacterized protein</fullName>
    </submittedName>
</protein>
<dbReference type="STRING" id="1802579.A2310_05200"/>
<evidence type="ECO:0000313" key="1">
    <source>
        <dbReference type="EMBL" id="OGC19070.1"/>
    </source>
</evidence>
<gene>
    <name evidence="1" type="ORF">A2310_05200</name>
</gene>
<name>A0A1F4SF87_UNCSA</name>
<sequence>MGVELIGKYTDSACRYSKRLPALRRRFIDAKLAEVPDLNVIKSTTPYGIGFMVGFPLFRTAGLITDYKDSIESLRQVVPRQWFYAIEDTHISLNVTIRADIGGHHYLPEGDKTDYYQRYLEIFRSIRFRPFSLRVIGIFQNGIILWRPAENREAIFNIRKQIEKGLKEMRPPAKEHDGLAYFDNKNGAPVFPGIIHTTYMRPVDQAGLIHKYGSFVEQINLLNGMIERRALFAEPLRVSEIVFMEERWKDPSGISSPIQIPDHYEVNVLKRKSAS</sequence>
<comment type="caution">
    <text evidence="1">The sequence shown here is derived from an EMBL/GenBank/DDBJ whole genome shotgun (WGS) entry which is preliminary data.</text>
</comment>
<reference evidence="1 2" key="1">
    <citation type="journal article" date="2016" name="Nat. Commun.">
        <title>Thousands of microbial genomes shed light on interconnected biogeochemical processes in an aquifer system.</title>
        <authorList>
            <person name="Anantharaman K."/>
            <person name="Brown C.T."/>
            <person name="Hug L.A."/>
            <person name="Sharon I."/>
            <person name="Castelle C.J."/>
            <person name="Probst A.J."/>
            <person name="Thomas B.C."/>
            <person name="Singh A."/>
            <person name="Wilkins M.J."/>
            <person name="Karaoz U."/>
            <person name="Brodie E.L."/>
            <person name="Williams K.H."/>
            <person name="Hubbard S.S."/>
            <person name="Banfield J.F."/>
        </authorList>
    </citation>
    <scope>NUCLEOTIDE SEQUENCE [LARGE SCALE GENOMIC DNA]</scope>
</reference>
<accession>A0A1F4SF87</accession>
<dbReference type="AlphaFoldDB" id="A0A1F4SF87"/>
<proteinExistence type="predicted"/>
<dbReference type="EMBL" id="MEUB01000061">
    <property type="protein sequence ID" value="OGC19070.1"/>
    <property type="molecule type" value="Genomic_DNA"/>
</dbReference>
<organism evidence="1 2">
    <name type="scientific">candidate division WOR-1 bacterium RIFOXYB2_FULL_37_13</name>
    <dbReference type="NCBI Taxonomy" id="1802579"/>
    <lineage>
        <taxon>Bacteria</taxon>
        <taxon>Bacillati</taxon>
        <taxon>Saganbacteria</taxon>
    </lineage>
</organism>